<sequence>DDTYVPPADGSDPVAGETAYMTGNLVGGANCVDCHSLPSGENGVIIPNNALLEPQDMVVPQLRNMYEKTRFDNTLSSTVRGFGFTHDGAVDDLVSFLQFPAFNFADDNERRDVASFLMAFDTGTHPAVGAQWTMDGTNEIAGTPRLNQLESAADANAIGLIVKGRDSFGDLRGWTYVGGGNYDPDRDAESVLSRAVLLALASTGSELTFTAVLEGCETRLGIDRDEDGFLDRDERDGGSDPADPNSTPGTSSVGDDDLTAQVGLIAAPNPVRFAPLRLEFSVEQASSVRLDVFDIQGRRVRSLMTNEVLPAGTHSATWDLRDENGRLMSQGIYFVRVLSPSFTLSQRVMVTR</sequence>
<dbReference type="GO" id="GO:0020037">
    <property type="term" value="F:heme binding"/>
    <property type="evidence" value="ECO:0007669"/>
    <property type="project" value="InterPro"/>
</dbReference>
<feature type="domain" description="Cytochrome c" evidence="6">
    <location>
        <begin position="11"/>
        <end position="166"/>
    </location>
</feature>
<dbReference type="AlphaFoldDB" id="A0A7Y2H2V1"/>
<dbReference type="EMBL" id="JABDJR010000472">
    <property type="protein sequence ID" value="NNF07416.1"/>
    <property type="molecule type" value="Genomic_DNA"/>
</dbReference>
<evidence type="ECO:0000256" key="3">
    <source>
        <dbReference type="ARBA" id="ARBA00023004"/>
    </source>
</evidence>
<dbReference type="Pfam" id="PF13860">
    <property type="entry name" value="FlgD_ig"/>
    <property type="match status" value="1"/>
</dbReference>
<evidence type="ECO:0000256" key="1">
    <source>
        <dbReference type="ARBA" id="ARBA00022617"/>
    </source>
</evidence>
<organism evidence="7 8">
    <name type="scientific">Eiseniibacteriota bacterium</name>
    <dbReference type="NCBI Taxonomy" id="2212470"/>
    <lineage>
        <taxon>Bacteria</taxon>
        <taxon>Candidatus Eiseniibacteriota</taxon>
    </lineage>
</organism>
<feature type="non-terminal residue" evidence="7">
    <location>
        <position position="1"/>
    </location>
</feature>
<keyword evidence="3 4" id="KW-0408">Iron</keyword>
<comment type="caution">
    <text evidence="7">The sequence shown here is derived from an EMBL/GenBank/DDBJ whole genome shotgun (WGS) entry which is preliminary data.</text>
</comment>
<feature type="region of interest" description="Disordered" evidence="5">
    <location>
        <begin position="224"/>
        <end position="255"/>
    </location>
</feature>
<dbReference type="GO" id="GO:0009055">
    <property type="term" value="F:electron transfer activity"/>
    <property type="evidence" value="ECO:0007669"/>
    <property type="project" value="InterPro"/>
</dbReference>
<keyword evidence="2 4" id="KW-0479">Metal-binding</keyword>
<evidence type="ECO:0000256" key="5">
    <source>
        <dbReference type="SAM" id="MobiDB-lite"/>
    </source>
</evidence>
<protein>
    <submittedName>
        <fullName evidence="7">T9SS type A sorting domain-containing protein</fullName>
    </submittedName>
</protein>
<dbReference type="InterPro" id="IPR036909">
    <property type="entry name" value="Cyt_c-like_dom_sf"/>
</dbReference>
<dbReference type="Gene3D" id="2.60.40.4070">
    <property type="match status" value="1"/>
</dbReference>
<evidence type="ECO:0000256" key="4">
    <source>
        <dbReference type="PROSITE-ProRule" id="PRU00433"/>
    </source>
</evidence>
<dbReference type="PROSITE" id="PS51007">
    <property type="entry name" value="CYTC"/>
    <property type="match status" value="1"/>
</dbReference>
<evidence type="ECO:0000313" key="8">
    <source>
        <dbReference type="Proteomes" id="UP000547674"/>
    </source>
</evidence>
<reference evidence="7 8" key="1">
    <citation type="submission" date="2020-03" db="EMBL/GenBank/DDBJ databases">
        <title>Metabolic flexibility allows generalist bacteria to become dominant in a frequently disturbed ecosystem.</title>
        <authorList>
            <person name="Chen Y.-J."/>
            <person name="Leung P.M."/>
            <person name="Bay S.K."/>
            <person name="Hugenholtz P."/>
            <person name="Kessler A.J."/>
            <person name="Shelley G."/>
            <person name="Waite D.W."/>
            <person name="Cook P.L."/>
            <person name="Greening C."/>
        </authorList>
    </citation>
    <scope>NUCLEOTIDE SEQUENCE [LARGE SCALE GENOMIC DNA]</scope>
    <source>
        <strain evidence="7">SS_bin_28</strain>
    </source>
</reference>
<dbReference type="InterPro" id="IPR009056">
    <property type="entry name" value="Cyt_c-like_dom"/>
</dbReference>
<dbReference type="NCBIfam" id="TIGR04183">
    <property type="entry name" value="Por_Secre_tail"/>
    <property type="match status" value="1"/>
</dbReference>
<dbReference type="SUPFAM" id="SSF46626">
    <property type="entry name" value="Cytochrome c"/>
    <property type="match status" value="1"/>
</dbReference>
<dbReference type="InterPro" id="IPR025965">
    <property type="entry name" value="FlgD/Vpr_Ig-like"/>
</dbReference>
<evidence type="ECO:0000256" key="2">
    <source>
        <dbReference type="ARBA" id="ARBA00022723"/>
    </source>
</evidence>
<feature type="compositionally biased region" description="Polar residues" evidence="5">
    <location>
        <begin position="244"/>
        <end position="253"/>
    </location>
</feature>
<dbReference type="Proteomes" id="UP000547674">
    <property type="component" value="Unassembled WGS sequence"/>
</dbReference>
<accession>A0A7Y2H2V1</accession>
<feature type="compositionally biased region" description="Basic and acidic residues" evidence="5">
    <location>
        <begin position="224"/>
        <end position="238"/>
    </location>
</feature>
<proteinExistence type="predicted"/>
<dbReference type="GO" id="GO:0046872">
    <property type="term" value="F:metal ion binding"/>
    <property type="evidence" value="ECO:0007669"/>
    <property type="project" value="UniProtKB-KW"/>
</dbReference>
<gene>
    <name evidence="7" type="ORF">HKN21_11695</name>
</gene>
<evidence type="ECO:0000259" key="6">
    <source>
        <dbReference type="PROSITE" id="PS51007"/>
    </source>
</evidence>
<keyword evidence="1 4" id="KW-0349">Heme</keyword>
<dbReference type="InterPro" id="IPR026444">
    <property type="entry name" value="Secre_tail"/>
</dbReference>
<name>A0A7Y2H2V1_UNCEI</name>
<evidence type="ECO:0000313" key="7">
    <source>
        <dbReference type="EMBL" id="NNF07416.1"/>
    </source>
</evidence>